<dbReference type="Gene3D" id="2.60.120.10">
    <property type="entry name" value="Jelly Rolls"/>
    <property type="match status" value="1"/>
</dbReference>
<feature type="non-terminal residue" evidence="12">
    <location>
        <position position="590"/>
    </location>
</feature>
<sequence length="590" mass="66459">PEKQKTESKKGKNKKAQVKALTKQKTDDLDVEVRGCKRTLELDPVSNNKAKAHKSQRQSSIHTGKTKKTARSQVHSPGSPNQENNMSCKPETEELMLSWSALETKATDAEQCKTRVTPNEDLPVHSAGHQQEQTVSSKKKIKSSKQLQSASKASQPLIHKKKPAKQKLPKHNAVDRFVESPRKKLKKSGKISSNKKSRIRRVESSDSELGEEGVEREPVKLSEVFSSPLPQKLQTPMVEKLSKSGKPKNVSHALESPGGANKKTAVGELQRPVDSVKDSKKRKLSAKSSGKMPKKFNRQISKGVCSNPEDPEPQADSDSSHLQDTARKKQKLPAVKVKNRKRKSTTQHELHTCSGELFFSNVFSDYSEDLNYQLRSLLSDDVVRRKIVMPSNTPNVRRTKRIRLRPLEYWRGERVNYAMRPSGGLVISGIVCPEPEPHRKIKPRKNSHKQKTDEMNQIPINMDETLGDTSKPTVVLDPETNQEVLLECINTQNMNSIFFKDDSVEVYKNLNTSDFAAGRLVLKPLKEKGHQFVCTDTLAFYVIHGKIILTLHETSYYLTAGDYFYIPAGNGYNIRNLVDEETVLLFTQLK</sequence>
<dbReference type="EMBL" id="WBNK01000026">
    <property type="protein sequence ID" value="NXX88107.1"/>
    <property type="molecule type" value="Genomic_DNA"/>
</dbReference>
<accession>A0A852LJ14</accession>
<dbReference type="SUPFAM" id="SSF51182">
    <property type="entry name" value="RmlC-like cupins"/>
    <property type="match status" value="1"/>
</dbReference>
<evidence type="ECO:0000256" key="3">
    <source>
        <dbReference type="ARBA" id="ARBA00023125"/>
    </source>
</evidence>
<feature type="compositionally biased region" description="Basic and acidic residues" evidence="10">
    <location>
        <begin position="24"/>
        <end position="41"/>
    </location>
</feature>
<feature type="compositionally biased region" description="Basic and acidic residues" evidence="10">
    <location>
        <begin position="1"/>
        <end position="10"/>
    </location>
</feature>
<comment type="subunit">
    <text evidence="6">Oligomer. Component of the CENPA-NAC complex, at least composed of CENPA, CENPC, CENPH, CENPM, CENPN, CENPT and CENPU. The CENPA-NAC complex interacts with the CENPA-CAD complex, composed of CENPI, CENPK, CENPL, CENPO, CENPP, CENPQ, CENPR and CENPS. Binds to DAXX. Interacts with DNMT3B. Interacts directly with CENPA. Identified in a centromere complex containing histones H2A, H2B and H4, and at least CENPA, CENPB, CENPC, CENPT, CENPN, HJURP, SUPT16H, SSRP1 and RSF1. Interacts with MEIKIN.</text>
</comment>
<dbReference type="AlphaFoldDB" id="A0A852LJ14"/>
<dbReference type="InterPro" id="IPR011051">
    <property type="entry name" value="RmlC_Cupin_sf"/>
</dbReference>
<dbReference type="InterPro" id="IPR014710">
    <property type="entry name" value="RmlC-like_jellyroll"/>
</dbReference>
<feature type="region of interest" description="Disordered" evidence="10">
    <location>
        <begin position="1"/>
        <end position="348"/>
    </location>
</feature>
<dbReference type="FunFam" id="2.60.120.10:FF:000033">
    <property type="entry name" value="Centromere protein C 1"/>
    <property type="match status" value="1"/>
</dbReference>
<organism evidence="12 13">
    <name type="scientific">Centropus bengalensis</name>
    <name type="common">lesser coucal</name>
    <dbReference type="NCBI Taxonomy" id="1463675"/>
    <lineage>
        <taxon>Eukaryota</taxon>
        <taxon>Metazoa</taxon>
        <taxon>Chordata</taxon>
        <taxon>Craniata</taxon>
        <taxon>Vertebrata</taxon>
        <taxon>Euteleostomi</taxon>
        <taxon>Archelosauria</taxon>
        <taxon>Archosauria</taxon>
        <taxon>Dinosauria</taxon>
        <taxon>Saurischia</taxon>
        <taxon>Theropoda</taxon>
        <taxon>Coelurosauria</taxon>
        <taxon>Aves</taxon>
        <taxon>Neognathae</taxon>
        <taxon>Neoaves</taxon>
        <taxon>Otidimorphae</taxon>
        <taxon>Cuculiformes</taxon>
        <taxon>Centropidae</taxon>
        <taxon>Centropus</taxon>
    </lineage>
</organism>
<protein>
    <recommendedName>
        <fullName evidence="7">Centromere protein C</fullName>
    </recommendedName>
    <alternativeName>
        <fullName evidence="8">Centromere autoantigen C</fullName>
    </alternativeName>
    <alternativeName>
        <fullName evidence="9">Centromere protein C 1</fullName>
    </alternativeName>
</protein>
<comment type="function">
    <text evidence="5">Component of the CENPA-NAC (nucleosome-associated) complex, a complex that plays a central role in assembly of kinetochore proteins, mitotic progression and chromosome segregation. The CENPA-NAC complex recruits the CENPA-CAD (nucleosome distal) complex and may be involved in incorporation of newly synthesized CENPA into centromeres. CENPC recruits DNA methylation and DNMT3B to both centromeric and pericentromeric satellite repeats and regulates the histone code in these regions.</text>
</comment>
<evidence type="ECO:0000313" key="12">
    <source>
        <dbReference type="EMBL" id="NXX88107.1"/>
    </source>
</evidence>
<feature type="compositionally biased region" description="Polar residues" evidence="10">
    <location>
        <begin position="71"/>
        <end position="87"/>
    </location>
</feature>
<dbReference type="InterPro" id="IPR025974">
    <property type="entry name" value="Mif2/CENP-C_cupin"/>
</dbReference>
<evidence type="ECO:0000256" key="4">
    <source>
        <dbReference type="ARBA" id="ARBA00023242"/>
    </source>
</evidence>
<gene>
    <name evidence="12" type="primary">Cenpc</name>
    <name evidence="12" type="ORF">CENBEN_R07116</name>
</gene>
<keyword evidence="4" id="KW-0539">Nucleus</keyword>
<evidence type="ECO:0000313" key="13">
    <source>
        <dbReference type="Proteomes" id="UP000632886"/>
    </source>
</evidence>
<evidence type="ECO:0000256" key="10">
    <source>
        <dbReference type="SAM" id="MobiDB-lite"/>
    </source>
</evidence>
<dbReference type="InterPro" id="IPR028386">
    <property type="entry name" value="CENP-C/Mif2/cnp3"/>
</dbReference>
<proteinExistence type="inferred from homology"/>
<dbReference type="GO" id="GO:0051315">
    <property type="term" value="P:attachment of mitotic spindle microtubules to kinetochore"/>
    <property type="evidence" value="ECO:0007669"/>
    <property type="project" value="TreeGrafter"/>
</dbReference>
<evidence type="ECO:0000256" key="9">
    <source>
        <dbReference type="ARBA" id="ARBA00083562"/>
    </source>
</evidence>
<feature type="compositionally biased region" description="Basic and acidic residues" evidence="10">
    <location>
        <begin position="172"/>
        <end position="182"/>
    </location>
</feature>
<evidence type="ECO:0000256" key="6">
    <source>
        <dbReference type="ARBA" id="ARBA00064952"/>
    </source>
</evidence>
<evidence type="ECO:0000256" key="5">
    <source>
        <dbReference type="ARBA" id="ARBA00053516"/>
    </source>
</evidence>
<dbReference type="GO" id="GO:0005634">
    <property type="term" value="C:nucleus"/>
    <property type="evidence" value="ECO:0007669"/>
    <property type="project" value="UniProtKB-SubCell"/>
</dbReference>
<dbReference type="GO" id="GO:0051455">
    <property type="term" value="P:spindle attachment to meiosis I kinetochore"/>
    <property type="evidence" value="ECO:0007669"/>
    <property type="project" value="TreeGrafter"/>
</dbReference>
<dbReference type="Pfam" id="PF11699">
    <property type="entry name" value="CENP-C_C"/>
    <property type="match status" value="1"/>
</dbReference>
<evidence type="ECO:0000256" key="2">
    <source>
        <dbReference type="ARBA" id="ARBA00010291"/>
    </source>
</evidence>
<feature type="compositionally biased region" description="Basic residues" evidence="10">
    <location>
        <begin position="183"/>
        <end position="199"/>
    </location>
</feature>
<comment type="similarity">
    <text evidence="2">Belongs to the CENP-C/MIF2 family.</text>
</comment>
<dbReference type="Proteomes" id="UP000632886">
    <property type="component" value="Unassembled WGS sequence"/>
</dbReference>
<name>A0A852LJ14_9AVES</name>
<dbReference type="GO" id="GO:0005721">
    <property type="term" value="C:pericentric heterochromatin"/>
    <property type="evidence" value="ECO:0007669"/>
    <property type="project" value="UniProtKB-ARBA"/>
</dbReference>
<feature type="compositionally biased region" description="Low complexity" evidence="10">
    <location>
        <begin position="144"/>
        <end position="155"/>
    </location>
</feature>
<evidence type="ECO:0000256" key="1">
    <source>
        <dbReference type="ARBA" id="ARBA00004123"/>
    </source>
</evidence>
<feature type="compositionally biased region" description="Basic and acidic residues" evidence="10">
    <location>
        <begin position="318"/>
        <end position="327"/>
    </location>
</feature>
<reference evidence="12 13" key="1">
    <citation type="submission" date="2020-02" db="EMBL/GenBank/DDBJ databases">
        <title>Bird 10,000 Genomes (B10K) Project - Family phase.</title>
        <authorList>
            <person name="Zhang G."/>
        </authorList>
    </citation>
    <scope>NUCLEOTIDE SEQUENCE [LARGE SCALE GENOMIC DNA]</scope>
    <source>
        <strain evidence="12">B10K-DU-017-21</strain>
    </source>
</reference>
<feature type="domain" description="Mif2/CENP-C cupin" evidence="11">
    <location>
        <begin position="506"/>
        <end position="588"/>
    </location>
</feature>
<evidence type="ECO:0000259" key="11">
    <source>
        <dbReference type="Pfam" id="PF11699"/>
    </source>
</evidence>
<dbReference type="GO" id="GO:0051382">
    <property type="term" value="P:kinetochore assembly"/>
    <property type="evidence" value="ECO:0007669"/>
    <property type="project" value="InterPro"/>
</dbReference>
<comment type="caution">
    <text evidence="12">The sequence shown here is derived from an EMBL/GenBank/DDBJ whole genome shotgun (WGS) entry which is preliminary data.</text>
</comment>
<keyword evidence="3" id="KW-0238">DNA-binding</keyword>
<dbReference type="PANTHER" id="PTHR16684">
    <property type="entry name" value="CENTROMERE PROTEIN C"/>
    <property type="match status" value="1"/>
</dbReference>
<comment type="subcellular location">
    <subcellularLocation>
        <location evidence="1">Nucleus</location>
    </subcellularLocation>
</comment>
<evidence type="ECO:0000256" key="7">
    <source>
        <dbReference type="ARBA" id="ARBA00068530"/>
    </source>
</evidence>
<feature type="compositionally biased region" description="Basic residues" evidence="10">
    <location>
        <begin position="158"/>
        <end position="170"/>
    </location>
</feature>
<dbReference type="GO" id="GO:0000776">
    <property type="term" value="C:kinetochore"/>
    <property type="evidence" value="ECO:0007669"/>
    <property type="project" value="InterPro"/>
</dbReference>
<feature type="non-terminal residue" evidence="12">
    <location>
        <position position="1"/>
    </location>
</feature>
<dbReference type="PANTHER" id="PTHR16684:SF11">
    <property type="entry name" value="CENTROMERE PROTEIN C"/>
    <property type="match status" value="1"/>
</dbReference>
<evidence type="ECO:0000256" key="8">
    <source>
        <dbReference type="ARBA" id="ARBA00082151"/>
    </source>
</evidence>
<dbReference type="GO" id="GO:0019237">
    <property type="term" value="F:centromeric DNA binding"/>
    <property type="evidence" value="ECO:0007669"/>
    <property type="project" value="InterPro"/>
</dbReference>
<feature type="compositionally biased region" description="Polar residues" evidence="10">
    <location>
        <begin position="224"/>
        <end position="234"/>
    </location>
</feature>
<keyword evidence="13" id="KW-1185">Reference proteome</keyword>